<dbReference type="InterPro" id="IPR002068">
    <property type="entry name" value="A-crystallin/Hsp20_dom"/>
</dbReference>
<dbReference type="PANTHER" id="PTHR43670:SF34">
    <property type="entry name" value="HSP20-LIKE CHAPERONES SUPERFAMILY PROTEIN"/>
    <property type="match status" value="1"/>
</dbReference>
<evidence type="ECO:0000256" key="6">
    <source>
        <dbReference type="SAM" id="MobiDB-lite"/>
    </source>
</evidence>
<evidence type="ECO:0000256" key="7">
    <source>
        <dbReference type="SAM" id="Phobius"/>
    </source>
</evidence>
<dbReference type="PANTHER" id="PTHR43670">
    <property type="entry name" value="HEAT SHOCK PROTEIN 26"/>
    <property type="match status" value="1"/>
</dbReference>
<feature type="region of interest" description="Disordered" evidence="6">
    <location>
        <begin position="210"/>
        <end position="264"/>
    </location>
</feature>
<evidence type="ECO:0000256" key="3">
    <source>
        <dbReference type="ARBA" id="ARBA00022821"/>
    </source>
</evidence>
<feature type="compositionally biased region" description="Basic and acidic residues" evidence="6">
    <location>
        <begin position="211"/>
        <end position="222"/>
    </location>
</feature>
<feature type="transmembrane region" description="Helical" evidence="7">
    <location>
        <begin position="270"/>
        <end position="289"/>
    </location>
</feature>
<accession>A0AAV6XBS3</accession>
<comment type="caution">
    <text evidence="9">The sequence shown here is derived from an EMBL/GenBank/DDBJ whole genome shotgun (WGS) entry which is preliminary data.</text>
</comment>
<comment type="subcellular location">
    <subcellularLocation>
        <location evidence="1">Cell membrane</location>
        <topology evidence="1">Single-pass membrane protein</topology>
    </subcellularLocation>
</comment>
<comment type="similarity">
    <text evidence="4 5">Belongs to the small heat shock protein (HSP20) family.</text>
</comment>
<dbReference type="CDD" id="cd06464">
    <property type="entry name" value="ACD_sHsps-like"/>
    <property type="match status" value="1"/>
</dbReference>
<dbReference type="Proteomes" id="UP000826271">
    <property type="component" value="Unassembled WGS sequence"/>
</dbReference>
<feature type="compositionally biased region" description="Basic and acidic residues" evidence="6">
    <location>
        <begin position="233"/>
        <end position="257"/>
    </location>
</feature>
<reference evidence="9" key="1">
    <citation type="submission" date="2019-10" db="EMBL/GenBank/DDBJ databases">
        <authorList>
            <person name="Zhang R."/>
            <person name="Pan Y."/>
            <person name="Wang J."/>
            <person name="Ma R."/>
            <person name="Yu S."/>
        </authorList>
    </citation>
    <scope>NUCLEOTIDE SEQUENCE</scope>
    <source>
        <strain evidence="9">LA-IB0</strain>
        <tissue evidence="9">Leaf</tissue>
    </source>
</reference>
<dbReference type="Gene3D" id="2.60.40.790">
    <property type="match status" value="1"/>
</dbReference>
<evidence type="ECO:0000313" key="10">
    <source>
        <dbReference type="Proteomes" id="UP000826271"/>
    </source>
</evidence>
<keyword evidence="2" id="KW-1003">Cell membrane</keyword>
<dbReference type="InterPro" id="IPR008978">
    <property type="entry name" value="HSP20-like_chaperone"/>
</dbReference>
<dbReference type="SUPFAM" id="SSF49764">
    <property type="entry name" value="HSP20-like chaperones"/>
    <property type="match status" value="1"/>
</dbReference>
<protein>
    <recommendedName>
        <fullName evidence="8">SHSP domain-containing protein</fullName>
    </recommendedName>
</protein>
<evidence type="ECO:0000256" key="5">
    <source>
        <dbReference type="RuleBase" id="RU003616"/>
    </source>
</evidence>
<dbReference type="AlphaFoldDB" id="A0AAV6XBS3"/>
<keyword evidence="7" id="KW-0472">Membrane</keyword>
<dbReference type="PROSITE" id="PS01031">
    <property type="entry name" value="SHSP"/>
    <property type="match status" value="1"/>
</dbReference>
<organism evidence="9 10">
    <name type="scientific">Buddleja alternifolia</name>
    <dbReference type="NCBI Taxonomy" id="168488"/>
    <lineage>
        <taxon>Eukaryota</taxon>
        <taxon>Viridiplantae</taxon>
        <taxon>Streptophyta</taxon>
        <taxon>Embryophyta</taxon>
        <taxon>Tracheophyta</taxon>
        <taxon>Spermatophyta</taxon>
        <taxon>Magnoliopsida</taxon>
        <taxon>eudicotyledons</taxon>
        <taxon>Gunneridae</taxon>
        <taxon>Pentapetalae</taxon>
        <taxon>asterids</taxon>
        <taxon>lamiids</taxon>
        <taxon>Lamiales</taxon>
        <taxon>Scrophulariaceae</taxon>
        <taxon>Buddlejeae</taxon>
        <taxon>Buddleja</taxon>
    </lineage>
</organism>
<evidence type="ECO:0000256" key="1">
    <source>
        <dbReference type="ARBA" id="ARBA00004162"/>
    </source>
</evidence>
<proteinExistence type="inferred from homology"/>
<dbReference type="GO" id="GO:0006952">
    <property type="term" value="P:defense response"/>
    <property type="evidence" value="ECO:0007669"/>
    <property type="project" value="UniProtKB-KW"/>
</dbReference>
<evidence type="ECO:0000259" key="8">
    <source>
        <dbReference type="PROSITE" id="PS01031"/>
    </source>
</evidence>
<feature type="domain" description="SHSP" evidence="8">
    <location>
        <begin position="21"/>
        <end position="141"/>
    </location>
</feature>
<evidence type="ECO:0000256" key="2">
    <source>
        <dbReference type="ARBA" id="ARBA00022475"/>
    </source>
</evidence>
<sequence>MDLELGAKLTRIADEFLSDFRVAKDRDGPLFLSRETNNLFIVTAHLKGYKRANTKIDINKEGTLIAISGERQVIDTVIVGLKIVKRDKENKVFKKVFRIPDGVILDKISATFNEDDSTLTVSMPKKEKGIRGTSIEEVDDLLKEGSGNLQIIDEKIQKPGEKPDSGELFTEDAQKGNALKNGEKAEELENQKVVDHIEENTEAEELDQLENNDKILERTNKTDEEENEEEKQEGDFEAKGDGEAGEGERGRERDGERKGRRKRCKMCTPIVAGSAVVLVSFVAFVVHVIRSKNQSKRSKH</sequence>
<name>A0AAV6XBS3_9LAMI</name>
<evidence type="ECO:0000256" key="4">
    <source>
        <dbReference type="PROSITE-ProRule" id="PRU00285"/>
    </source>
</evidence>
<dbReference type="Pfam" id="PF00011">
    <property type="entry name" value="HSP20"/>
    <property type="match status" value="1"/>
</dbReference>
<dbReference type="EMBL" id="WHWC01000008">
    <property type="protein sequence ID" value="KAG8378102.1"/>
    <property type="molecule type" value="Genomic_DNA"/>
</dbReference>
<keyword evidence="7" id="KW-1133">Transmembrane helix</keyword>
<keyword evidence="10" id="KW-1185">Reference proteome</keyword>
<evidence type="ECO:0000313" key="9">
    <source>
        <dbReference type="EMBL" id="KAG8378102.1"/>
    </source>
</evidence>
<keyword evidence="7" id="KW-0812">Transmembrane</keyword>
<gene>
    <name evidence="9" type="ORF">BUALT_Bualt08G0103300</name>
</gene>
<dbReference type="GO" id="GO:0005886">
    <property type="term" value="C:plasma membrane"/>
    <property type="evidence" value="ECO:0007669"/>
    <property type="project" value="UniProtKB-SubCell"/>
</dbReference>
<dbReference type="GO" id="GO:0034605">
    <property type="term" value="P:cellular response to heat"/>
    <property type="evidence" value="ECO:0007669"/>
    <property type="project" value="TreeGrafter"/>
</dbReference>
<keyword evidence="3" id="KW-0611">Plant defense</keyword>
<feature type="compositionally biased region" description="Acidic residues" evidence="6">
    <location>
        <begin position="223"/>
        <end position="232"/>
    </location>
</feature>